<gene>
    <name evidence="2" type="ORF">ABID29_001281</name>
</gene>
<evidence type="ECO:0000256" key="1">
    <source>
        <dbReference type="SAM" id="Phobius"/>
    </source>
</evidence>
<evidence type="ECO:0000313" key="2">
    <source>
        <dbReference type="EMBL" id="MET3558161.1"/>
    </source>
</evidence>
<keyword evidence="1" id="KW-1133">Transmembrane helix</keyword>
<proteinExistence type="predicted"/>
<keyword evidence="3" id="KW-1185">Reference proteome</keyword>
<organism evidence="2 3">
    <name type="scientific">Streptococcus rupicaprae</name>
    <dbReference type="NCBI Taxonomy" id="759619"/>
    <lineage>
        <taxon>Bacteria</taxon>
        <taxon>Bacillati</taxon>
        <taxon>Bacillota</taxon>
        <taxon>Bacilli</taxon>
        <taxon>Lactobacillales</taxon>
        <taxon>Streptococcaceae</taxon>
        <taxon>Streptococcus</taxon>
    </lineage>
</organism>
<feature type="transmembrane region" description="Helical" evidence="1">
    <location>
        <begin position="7"/>
        <end position="24"/>
    </location>
</feature>
<accession>A0ABV2FHW4</accession>
<comment type="caution">
    <text evidence="2">The sequence shown here is derived from an EMBL/GenBank/DDBJ whole genome shotgun (WGS) entry which is preliminary data.</text>
</comment>
<dbReference type="RefSeq" id="WP_354365206.1">
    <property type="nucleotide sequence ID" value="NZ_JBEPLO010000012.1"/>
</dbReference>
<dbReference type="InterPro" id="IPR021690">
    <property type="entry name" value="DUF3272"/>
</dbReference>
<protein>
    <recommendedName>
        <fullName evidence="4">DUF3272 family protein</fullName>
    </recommendedName>
</protein>
<evidence type="ECO:0008006" key="4">
    <source>
        <dbReference type="Google" id="ProtNLM"/>
    </source>
</evidence>
<dbReference type="Proteomes" id="UP001549122">
    <property type="component" value="Unassembled WGS sequence"/>
</dbReference>
<dbReference type="Pfam" id="PF11676">
    <property type="entry name" value="DUF3272"/>
    <property type="match status" value="1"/>
</dbReference>
<dbReference type="EMBL" id="JBEPLO010000012">
    <property type="protein sequence ID" value="MET3558161.1"/>
    <property type="molecule type" value="Genomic_DNA"/>
</dbReference>
<evidence type="ECO:0000313" key="3">
    <source>
        <dbReference type="Proteomes" id="UP001549122"/>
    </source>
</evidence>
<keyword evidence="1" id="KW-0472">Membrane</keyword>
<keyword evidence="1" id="KW-0812">Transmembrane</keyword>
<sequence>MKIYLPFYQFIFLALSTGIATYLFNESLMAGRMGFVIFWGAILLRNLRVSYQLSKLIRAIEAKLKK</sequence>
<feature type="transmembrane region" description="Helical" evidence="1">
    <location>
        <begin position="30"/>
        <end position="47"/>
    </location>
</feature>
<name>A0ABV2FHW4_9STRE</name>
<reference evidence="2 3" key="1">
    <citation type="submission" date="2024-06" db="EMBL/GenBank/DDBJ databases">
        <title>Genomic Encyclopedia of Type Strains, Phase IV (KMG-IV): sequencing the most valuable type-strain genomes for metagenomic binning, comparative biology and taxonomic classification.</title>
        <authorList>
            <person name="Goeker M."/>
        </authorList>
    </citation>
    <scope>NUCLEOTIDE SEQUENCE [LARGE SCALE GENOMIC DNA]</scope>
    <source>
        <strain evidence="2 3">DSM 28303</strain>
    </source>
</reference>